<dbReference type="Pfam" id="PF01266">
    <property type="entry name" value="DAO"/>
    <property type="match status" value="1"/>
</dbReference>
<dbReference type="InterPro" id="IPR036188">
    <property type="entry name" value="FAD/NAD-bd_sf"/>
</dbReference>
<dbReference type="InterPro" id="IPR006076">
    <property type="entry name" value="FAD-dep_OxRdtase"/>
</dbReference>
<dbReference type="AlphaFoldDB" id="A0A2T5MKK5"/>
<evidence type="ECO:0000313" key="3">
    <source>
        <dbReference type="EMBL" id="PTU33094.1"/>
    </source>
</evidence>
<evidence type="ECO:0000256" key="1">
    <source>
        <dbReference type="ARBA" id="ARBA00023002"/>
    </source>
</evidence>
<protein>
    <submittedName>
        <fullName evidence="3">FAD-dependent oxidoreductase</fullName>
    </submittedName>
</protein>
<dbReference type="OrthoDB" id="9806257at2"/>
<accession>A0A2T5MKK5</accession>
<feature type="domain" description="FAD dependent oxidoreductase" evidence="2">
    <location>
        <begin position="8"/>
        <end position="348"/>
    </location>
</feature>
<name>A0A2T5MKK5_9GAMM</name>
<gene>
    <name evidence="3" type="ORF">CJD38_03025</name>
</gene>
<dbReference type="SUPFAM" id="SSF51905">
    <property type="entry name" value="FAD/NAD(P)-binding domain"/>
    <property type="match status" value="1"/>
</dbReference>
<dbReference type="PANTHER" id="PTHR13847">
    <property type="entry name" value="SARCOSINE DEHYDROGENASE-RELATED"/>
    <property type="match status" value="1"/>
</dbReference>
<dbReference type="Gene3D" id="3.30.9.10">
    <property type="entry name" value="D-Amino Acid Oxidase, subunit A, domain 2"/>
    <property type="match status" value="1"/>
</dbReference>
<dbReference type="RefSeq" id="WP_107938801.1">
    <property type="nucleotide sequence ID" value="NZ_QANS01000001.1"/>
</dbReference>
<dbReference type="GO" id="GO:0016491">
    <property type="term" value="F:oxidoreductase activity"/>
    <property type="evidence" value="ECO:0007669"/>
    <property type="project" value="UniProtKB-KW"/>
</dbReference>
<reference evidence="3 4" key="1">
    <citation type="submission" date="2018-04" db="EMBL/GenBank/DDBJ databases">
        <title>Novel species isolated from glacier.</title>
        <authorList>
            <person name="Liu Q."/>
            <person name="Xin Y.-H."/>
        </authorList>
    </citation>
    <scope>NUCLEOTIDE SEQUENCE [LARGE SCALE GENOMIC DNA]</scope>
    <source>
        <strain evidence="3 4">GT1R17</strain>
    </source>
</reference>
<dbReference type="GO" id="GO:0005737">
    <property type="term" value="C:cytoplasm"/>
    <property type="evidence" value="ECO:0007669"/>
    <property type="project" value="TreeGrafter"/>
</dbReference>
<keyword evidence="1" id="KW-0560">Oxidoreductase</keyword>
<evidence type="ECO:0000313" key="4">
    <source>
        <dbReference type="Proteomes" id="UP000244248"/>
    </source>
</evidence>
<sequence length="378" mass="40317">MIDLQKFDVIVIGAGIVGAGVAAELGAGVRAAVLEQEAQPGYHTTGRSAAVFAESYGGETVRALSRASRSFLTSPTAGFTNTTLLTPRGFLFVAREDQLSGLETFADQADMRLTAKRLTLPQAFERMPLLRPEYVAGALLDEGASDIEVHALHQGYLSMLKRNGGKLFCNARANTIQKIGNVWRVSTEAGEFEAPILVNAAGAWAEQVGNMAGVKGIGLQPMRRTAALVDVPASAGMEHWPLTIDIDEEFYFKPDAGRLLISPADETLSEPCDAVPDDMDLAIAVDRIERATTLDIRRMHSSWAGLRSFVSDRTPVAGFASDAPGFFWLAGQGGYGVQTAPALSRFAASQVLGQALPADLIDVGLSPEKLSPARLQNT</sequence>
<dbReference type="Gene3D" id="3.50.50.60">
    <property type="entry name" value="FAD/NAD(P)-binding domain"/>
    <property type="match status" value="1"/>
</dbReference>
<proteinExistence type="predicted"/>
<organism evidence="3 4">
    <name type="scientific">Stenotrophobium rhamnosiphilum</name>
    <dbReference type="NCBI Taxonomy" id="2029166"/>
    <lineage>
        <taxon>Bacteria</taxon>
        <taxon>Pseudomonadati</taxon>
        <taxon>Pseudomonadota</taxon>
        <taxon>Gammaproteobacteria</taxon>
        <taxon>Nevskiales</taxon>
        <taxon>Nevskiaceae</taxon>
        <taxon>Stenotrophobium</taxon>
    </lineage>
</organism>
<keyword evidence="4" id="KW-1185">Reference proteome</keyword>
<dbReference type="EMBL" id="QANS01000001">
    <property type="protein sequence ID" value="PTU33094.1"/>
    <property type="molecule type" value="Genomic_DNA"/>
</dbReference>
<comment type="caution">
    <text evidence="3">The sequence shown here is derived from an EMBL/GenBank/DDBJ whole genome shotgun (WGS) entry which is preliminary data.</text>
</comment>
<evidence type="ECO:0000259" key="2">
    <source>
        <dbReference type="Pfam" id="PF01266"/>
    </source>
</evidence>
<dbReference type="PANTHER" id="PTHR13847:SF287">
    <property type="entry name" value="FAD-DEPENDENT OXIDOREDUCTASE DOMAIN-CONTAINING PROTEIN 1"/>
    <property type="match status" value="1"/>
</dbReference>
<dbReference type="Proteomes" id="UP000244248">
    <property type="component" value="Unassembled WGS sequence"/>
</dbReference>